<dbReference type="Proteomes" id="UP000477722">
    <property type="component" value="Unassembled WGS sequence"/>
</dbReference>
<dbReference type="GO" id="GO:0008763">
    <property type="term" value="F:UDP-N-acetylmuramate-L-alanine ligase activity"/>
    <property type="evidence" value="ECO:0007669"/>
    <property type="project" value="UniProtKB-UniRule"/>
</dbReference>
<dbReference type="HAMAP" id="MF_00046">
    <property type="entry name" value="MurC"/>
    <property type="match status" value="1"/>
</dbReference>
<evidence type="ECO:0000256" key="13">
    <source>
        <dbReference type="ARBA" id="ARBA00047833"/>
    </source>
</evidence>
<evidence type="ECO:0000256" key="1">
    <source>
        <dbReference type="ARBA" id="ARBA00004496"/>
    </source>
</evidence>
<dbReference type="InterPro" id="IPR050061">
    <property type="entry name" value="MurCDEF_pg_biosynth"/>
</dbReference>
<evidence type="ECO:0000313" key="18">
    <source>
        <dbReference type="EMBL" id="NGO73823.1"/>
    </source>
</evidence>
<accession>A0A6G4X9A1</accession>
<evidence type="ECO:0000259" key="15">
    <source>
        <dbReference type="Pfam" id="PF01225"/>
    </source>
</evidence>
<dbReference type="UniPathway" id="UPA00219"/>
<dbReference type="SUPFAM" id="SSF53623">
    <property type="entry name" value="MurD-like peptide ligases, catalytic domain"/>
    <property type="match status" value="1"/>
</dbReference>
<dbReference type="SUPFAM" id="SSF53244">
    <property type="entry name" value="MurD-like peptide ligases, peptide-binding domain"/>
    <property type="match status" value="1"/>
</dbReference>
<keyword evidence="10 14" id="KW-0573">Peptidoglycan synthesis</keyword>
<dbReference type="Gene3D" id="3.40.1190.10">
    <property type="entry name" value="Mur-like, catalytic domain"/>
    <property type="match status" value="1"/>
</dbReference>
<evidence type="ECO:0000256" key="5">
    <source>
        <dbReference type="ARBA" id="ARBA00022598"/>
    </source>
</evidence>
<evidence type="ECO:0000256" key="11">
    <source>
        <dbReference type="ARBA" id="ARBA00023306"/>
    </source>
</evidence>
<keyword evidence="4 14" id="KW-0963">Cytoplasm</keyword>
<evidence type="ECO:0000259" key="16">
    <source>
        <dbReference type="Pfam" id="PF02875"/>
    </source>
</evidence>
<keyword evidence="7 14" id="KW-0547">Nucleotide-binding</keyword>
<dbReference type="PANTHER" id="PTHR43445:SF3">
    <property type="entry name" value="UDP-N-ACETYLMURAMATE--L-ALANINE LIGASE"/>
    <property type="match status" value="1"/>
</dbReference>
<dbReference type="InterPro" id="IPR013221">
    <property type="entry name" value="Mur_ligase_cen"/>
</dbReference>
<dbReference type="InterPro" id="IPR036615">
    <property type="entry name" value="Mur_ligase_C_dom_sf"/>
</dbReference>
<organism evidence="18 19">
    <name type="scientific">Streptomyces boncukensis</name>
    <dbReference type="NCBI Taxonomy" id="2711219"/>
    <lineage>
        <taxon>Bacteria</taxon>
        <taxon>Bacillati</taxon>
        <taxon>Actinomycetota</taxon>
        <taxon>Actinomycetes</taxon>
        <taxon>Kitasatosporales</taxon>
        <taxon>Streptomycetaceae</taxon>
        <taxon>Streptomyces</taxon>
    </lineage>
</organism>
<feature type="domain" description="Mur ligase N-terminal catalytic" evidence="15">
    <location>
        <begin position="5"/>
        <end position="102"/>
    </location>
</feature>
<keyword evidence="5 14" id="KW-0436">Ligase</keyword>
<evidence type="ECO:0000256" key="2">
    <source>
        <dbReference type="ARBA" id="ARBA00004752"/>
    </source>
</evidence>
<evidence type="ECO:0000256" key="4">
    <source>
        <dbReference type="ARBA" id="ARBA00022490"/>
    </source>
</evidence>
<dbReference type="Gene3D" id="3.90.190.20">
    <property type="entry name" value="Mur ligase, C-terminal domain"/>
    <property type="match status" value="1"/>
</dbReference>
<keyword evidence="11 14" id="KW-0131">Cell cycle</keyword>
<evidence type="ECO:0000313" key="19">
    <source>
        <dbReference type="Proteomes" id="UP000477722"/>
    </source>
</evidence>
<dbReference type="InterPro" id="IPR005758">
    <property type="entry name" value="UDP-N-AcMur_Ala_ligase_MurC"/>
</dbReference>
<dbReference type="GO" id="GO:0051301">
    <property type="term" value="P:cell division"/>
    <property type="evidence" value="ECO:0007669"/>
    <property type="project" value="UniProtKB-KW"/>
</dbReference>
<comment type="caution">
    <text evidence="18">The sequence shown here is derived from an EMBL/GenBank/DDBJ whole genome shotgun (WGS) entry which is preliminary data.</text>
</comment>
<dbReference type="Pfam" id="PF01225">
    <property type="entry name" value="Mur_ligase"/>
    <property type="match status" value="1"/>
</dbReference>
<evidence type="ECO:0000256" key="10">
    <source>
        <dbReference type="ARBA" id="ARBA00022984"/>
    </source>
</evidence>
<reference evidence="18 19" key="1">
    <citation type="submission" date="2020-02" db="EMBL/GenBank/DDBJ databases">
        <title>Whole-genome analyses of novel actinobacteria.</title>
        <authorList>
            <person name="Sahin N."/>
            <person name="Tatar D."/>
        </authorList>
    </citation>
    <scope>NUCLEOTIDE SEQUENCE [LARGE SCALE GENOMIC DNA]</scope>
    <source>
        <strain evidence="18 19">SB3404</strain>
    </source>
</reference>
<dbReference type="Pfam" id="PF08245">
    <property type="entry name" value="Mur_ligase_M"/>
    <property type="match status" value="1"/>
</dbReference>
<proteinExistence type="inferred from homology"/>
<evidence type="ECO:0000256" key="8">
    <source>
        <dbReference type="ARBA" id="ARBA00022840"/>
    </source>
</evidence>
<comment type="catalytic activity">
    <reaction evidence="13 14">
        <text>UDP-N-acetyl-alpha-D-muramate + L-alanine + ATP = UDP-N-acetyl-alpha-D-muramoyl-L-alanine + ADP + phosphate + H(+)</text>
        <dbReference type="Rhea" id="RHEA:23372"/>
        <dbReference type="ChEBI" id="CHEBI:15378"/>
        <dbReference type="ChEBI" id="CHEBI:30616"/>
        <dbReference type="ChEBI" id="CHEBI:43474"/>
        <dbReference type="ChEBI" id="CHEBI:57972"/>
        <dbReference type="ChEBI" id="CHEBI:70757"/>
        <dbReference type="ChEBI" id="CHEBI:83898"/>
        <dbReference type="ChEBI" id="CHEBI:456216"/>
        <dbReference type="EC" id="6.3.2.8"/>
    </reaction>
</comment>
<dbReference type="GO" id="GO:0008360">
    <property type="term" value="P:regulation of cell shape"/>
    <property type="evidence" value="ECO:0007669"/>
    <property type="project" value="UniProtKB-KW"/>
</dbReference>
<keyword evidence="12 14" id="KW-0961">Cell wall biogenesis/degradation</keyword>
<dbReference type="Gene3D" id="3.40.50.720">
    <property type="entry name" value="NAD(P)-binding Rossmann-like Domain"/>
    <property type="match status" value="1"/>
</dbReference>
<dbReference type="InterPro" id="IPR036565">
    <property type="entry name" value="Mur-like_cat_sf"/>
</dbReference>
<sequence>MERPHFIGIAGSGMSGVAKLLLRRGARVSGSDRAGSSPVAEALRGLGAVVRAGHAAAQLPGDASCVVVSSAIAEDNPELLRARETGVPVVRRAAALAALTEGSRTVAVAGTHGKTTTSSMLAVALRAIGEDVSYVIGADLDAPCSGAEQGRGELFVAEADESDHSFHAYRPETAVVLNIEFEHHANYGSLEEIYASFETFADRLAPGGTLVVCADHPGARELTRRVLAGPHPPRVLTYGESTGADVRITGVTSVTGITGITGDAGRGGGSRITVRAAGERIAFDVSVPGRHYAQDAVAALTAGLAQGVPAARLAPALARYTGARRRLEHKGKAAGVAVVDTYAHHPTEMAADLAALRAATGHARLLVAYQPHLYSRTRALGAAMGRALAMADAGLVLDIYPARERPVPGVDSRLVIDAAREAGADVADRVFTLAEAPAAIAALAGPGDVIVTMGGGDITTLGPEILRHLDDLARPR</sequence>
<dbReference type="SUPFAM" id="SSF51984">
    <property type="entry name" value="MurCD N-terminal domain"/>
    <property type="match status" value="1"/>
</dbReference>
<protein>
    <recommendedName>
        <fullName evidence="3 14">UDP-N-acetylmuramate--L-alanine ligase</fullName>
        <ecNumber evidence="3 14">6.3.2.8</ecNumber>
    </recommendedName>
    <alternativeName>
        <fullName evidence="14">UDP-N-acetylmuramoyl-L-alanine synthetase</fullName>
    </alternativeName>
</protein>
<evidence type="ECO:0000256" key="6">
    <source>
        <dbReference type="ARBA" id="ARBA00022618"/>
    </source>
</evidence>
<comment type="pathway">
    <text evidence="2 14">Cell wall biogenesis; peptidoglycan biosynthesis.</text>
</comment>
<dbReference type="AlphaFoldDB" id="A0A6G4X9A1"/>
<dbReference type="EMBL" id="JAAKZZ010000922">
    <property type="protein sequence ID" value="NGO73823.1"/>
    <property type="molecule type" value="Genomic_DNA"/>
</dbReference>
<name>A0A6G4X9A1_9ACTN</name>
<dbReference type="GO" id="GO:0005737">
    <property type="term" value="C:cytoplasm"/>
    <property type="evidence" value="ECO:0007669"/>
    <property type="project" value="UniProtKB-SubCell"/>
</dbReference>
<keyword evidence="9 14" id="KW-0133">Cell shape</keyword>
<evidence type="ECO:0000256" key="3">
    <source>
        <dbReference type="ARBA" id="ARBA00012211"/>
    </source>
</evidence>
<feature type="domain" description="Mur ligase C-terminal" evidence="16">
    <location>
        <begin position="325"/>
        <end position="455"/>
    </location>
</feature>
<keyword evidence="6 14" id="KW-0132">Cell division</keyword>
<evidence type="ECO:0000256" key="9">
    <source>
        <dbReference type="ARBA" id="ARBA00022960"/>
    </source>
</evidence>
<dbReference type="Pfam" id="PF02875">
    <property type="entry name" value="Mur_ligase_C"/>
    <property type="match status" value="1"/>
</dbReference>
<dbReference type="PANTHER" id="PTHR43445">
    <property type="entry name" value="UDP-N-ACETYLMURAMATE--L-ALANINE LIGASE-RELATED"/>
    <property type="match status" value="1"/>
</dbReference>
<dbReference type="NCBIfam" id="TIGR01082">
    <property type="entry name" value="murC"/>
    <property type="match status" value="1"/>
</dbReference>
<evidence type="ECO:0000256" key="7">
    <source>
        <dbReference type="ARBA" id="ARBA00022741"/>
    </source>
</evidence>
<keyword evidence="8 14" id="KW-0067">ATP-binding</keyword>
<dbReference type="EC" id="6.3.2.8" evidence="3 14"/>
<comment type="subcellular location">
    <subcellularLocation>
        <location evidence="1 14">Cytoplasm</location>
    </subcellularLocation>
</comment>
<evidence type="ECO:0000256" key="12">
    <source>
        <dbReference type="ARBA" id="ARBA00023316"/>
    </source>
</evidence>
<comment type="similarity">
    <text evidence="14">Belongs to the MurCDEF family.</text>
</comment>
<dbReference type="InterPro" id="IPR000713">
    <property type="entry name" value="Mur_ligase_N"/>
</dbReference>
<comment type="function">
    <text evidence="14">Cell wall formation.</text>
</comment>
<dbReference type="GO" id="GO:0005524">
    <property type="term" value="F:ATP binding"/>
    <property type="evidence" value="ECO:0007669"/>
    <property type="project" value="UniProtKB-UniRule"/>
</dbReference>
<dbReference type="GO" id="GO:0071555">
    <property type="term" value="P:cell wall organization"/>
    <property type="evidence" value="ECO:0007669"/>
    <property type="project" value="UniProtKB-KW"/>
</dbReference>
<feature type="domain" description="Mur ligase central" evidence="17">
    <location>
        <begin position="108"/>
        <end position="302"/>
    </location>
</feature>
<dbReference type="GO" id="GO:0009252">
    <property type="term" value="P:peptidoglycan biosynthetic process"/>
    <property type="evidence" value="ECO:0007669"/>
    <property type="project" value="UniProtKB-UniRule"/>
</dbReference>
<dbReference type="InterPro" id="IPR004101">
    <property type="entry name" value="Mur_ligase_C"/>
</dbReference>
<feature type="binding site" evidence="14">
    <location>
        <begin position="110"/>
        <end position="116"/>
    </location>
    <ligand>
        <name>ATP</name>
        <dbReference type="ChEBI" id="CHEBI:30616"/>
    </ligand>
</feature>
<evidence type="ECO:0000259" key="17">
    <source>
        <dbReference type="Pfam" id="PF08245"/>
    </source>
</evidence>
<keyword evidence="19" id="KW-1185">Reference proteome</keyword>
<evidence type="ECO:0000256" key="14">
    <source>
        <dbReference type="HAMAP-Rule" id="MF_00046"/>
    </source>
</evidence>
<gene>
    <name evidence="14 18" type="primary">murC</name>
    <name evidence="18" type="ORF">G5C65_37015</name>
</gene>